<keyword evidence="1" id="KW-0472">Membrane</keyword>
<keyword evidence="1" id="KW-0812">Transmembrane</keyword>
<dbReference type="Pfam" id="PF09955">
    <property type="entry name" value="DUF2189"/>
    <property type="match status" value="1"/>
</dbReference>
<dbReference type="EMBL" id="FNES01000007">
    <property type="protein sequence ID" value="SDJ72519.1"/>
    <property type="molecule type" value="Genomic_DNA"/>
</dbReference>
<feature type="transmembrane region" description="Helical" evidence="1">
    <location>
        <begin position="251"/>
        <end position="276"/>
    </location>
</feature>
<sequence>MHEENKTLSGRLAGMTLSFVPSQDEIRGMPMNATTRSSRQSAVPTVRITINPIGMDRPRAWLAAGFEDFRQATAVSLAYGMFWVGLSIAVTVGAITLDLWHWLLPMVAGFMFVGPLVAVGSYGISRALEANRAPHLGDAFNAWRPHAGQLAMMGVMMMIFFLAWIRVATLLFALFFGFEAPDPTNLYAALLTSPEGLGMIAVGSAVGAVLAFGAFAISVVAIPTLMDQDLTFMEGIEASVRAVARNFRPMLLWATILTGCVLVGVLTFYIGLALILPVLGHASWHAYEDLVRCEPVDNATV</sequence>
<reference evidence="2 3" key="1">
    <citation type="submission" date="2016-10" db="EMBL/GenBank/DDBJ databases">
        <authorList>
            <person name="de Groot N.N."/>
        </authorList>
    </citation>
    <scope>NUCLEOTIDE SEQUENCE [LARGE SCALE GENOMIC DNA]</scope>
    <source>
        <strain evidence="2 3">CGMCC 1.6133</strain>
    </source>
</reference>
<feature type="transmembrane region" description="Helical" evidence="1">
    <location>
        <begin position="102"/>
        <end position="124"/>
    </location>
</feature>
<dbReference type="AlphaFoldDB" id="A0A1G8W2L8"/>
<dbReference type="Proteomes" id="UP000198525">
    <property type="component" value="Unassembled WGS sequence"/>
</dbReference>
<evidence type="ECO:0000313" key="2">
    <source>
        <dbReference type="EMBL" id="SDJ72519.1"/>
    </source>
</evidence>
<protein>
    <submittedName>
        <fullName evidence="2">Uncharacterized membrane protein</fullName>
    </submittedName>
</protein>
<feature type="transmembrane region" description="Helical" evidence="1">
    <location>
        <begin position="150"/>
        <end position="176"/>
    </location>
</feature>
<dbReference type="InterPro" id="IPR018692">
    <property type="entry name" value="DUF2189"/>
</dbReference>
<keyword evidence="1" id="KW-1133">Transmembrane helix</keyword>
<keyword evidence="3" id="KW-1185">Reference proteome</keyword>
<name>A0A1G8W2L8_9GAMM</name>
<evidence type="ECO:0000256" key="1">
    <source>
        <dbReference type="SAM" id="Phobius"/>
    </source>
</evidence>
<dbReference type="STRING" id="376427.SAMN04487954_107134"/>
<evidence type="ECO:0000313" key="3">
    <source>
        <dbReference type="Proteomes" id="UP000198525"/>
    </source>
</evidence>
<accession>A0A1G8W2L8</accession>
<gene>
    <name evidence="2" type="ORF">SAMN04487954_107134</name>
</gene>
<feature type="transmembrane region" description="Helical" evidence="1">
    <location>
        <begin position="196"/>
        <end position="222"/>
    </location>
</feature>
<proteinExistence type="predicted"/>
<feature type="transmembrane region" description="Helical" evidence="1">
    <location>
        <begin position="77"/>
        <end position="96"/>
    </location>
</feature>
<organism evidence="2 3">
    <name type="scientific">Billgrantia gudaonensis</name>
    <dbReference type="NCBI Taxonomy" id="376427"/>
    <lineage>
        <taxon>Bacteria</taxon>
        <taxon>Pseudomonadati</taxon>
        <taxon>Pseudomonadota</taxon>
        <taxon>Gammaproteobacteria</taxon>
        <taxon>Oceanospirillales</taxon>
        <taxon>Halomonadaceae</taxon>
        <taxon>Billgrantia</taxon>
    </lineage>
</organism>